<protein>
    <recommendedName>
        <fullName evidence="3">Sulfotransferase family protein</fullName>
    </recommendedName>
</protein>
<sequence length="547" mass="61439">MSQPEIAFLHIPKTAGTSQHQSFNRWYGREQIFWFGDDCPADVATFPREALGSRQVIGGHKPLGFYPGDFDPLFCAVLREPIERAVSLFAYYTRPDLAGQPGEKAARERALSRSREVGMVPDDLLASLKRSRQFRAEVSNVQCGYLSRRAATFAGVLRTLGKRDAVVGTLNEYPRFQQRLSDLLDWPVATVGSANRSRANYLDEYLDDKELVALLRELNGEDRKLLDHVNGEHGGLWVNLRDEARRRERLQAIPTRRFALTQAEARKAGLWPRRDNHLPWPARNYLALPGRRQLFVPVPGGASMLVVDLLAATLPIVDKQRLPTQNLYPWMVRFNLGQMLKDWPAADAQAYLGRGDVSGAALIQDPVSRLLGVYLKHLVREPESLRGQMLFLDSLAAVQGKEHPDLALGMTFRQFVENIRATPVERLGLARAPQSHFLASLWPGNEALFSTRSLPALMDFLGIPESVRQLHNQRIEVLSREEPVPAPLGDLADAMPEELRAIPQIDPARLLDAGLEASLREYYAEDDALYRRAASTSSEPAKRVHRA</sequence>
<evidence type="ECO:0008006" key="3">
    <source>
        <dbReference type="Google" id="ProtNLM"/>
    </source>
</evidence>
<dbReference type="EMBL" id="JAFKCZ010000001">
    <property type="protein sequence ID" value="MBN7795183.1"/>
    <property type="molecule type" value="Genomic_DNA"/>
</dbReference>
<dbReference type="AlphaFoldDB" id="A0A939IKQ8"/>
<comment type="caution">
    <text evidence="1">The sequence shown here is derived from an EMBL/GenBank/DDBJ whole genome shotgun (WGS) entry which is preliminary data.</text>
</comment>
<dbReference type="Gene3D" id="3.40.50.300">
    <property type="entry name" value="P-loop containing nucleotide triphosphate hydrolases"/>
    <property type="match status" value="1"/>
</dbReference>
<reference evidence="1" key="1">
    <citation type="submission" date="2021-02" db="EMBL/GenBank/DDBJ databases">
        <title>PHA producing bacteria isolated from coastal sediment in Guangdong, Shenzhen.</title>
        <authorList>
            <person name="Zheng W."/>
            <person name="Yu S."/>
            <person name="Huang Y."/>
        </authorList>
    </citation>
    <scope>NUCLEOTIDE SEQUENCE</scope>
    <source>
        <strain evidence="1">TN14-10</strain>
    </source>
</reference>
<evidence type="ECO:0000313" key="1">
    <source>
        <dbReference type="EMBL" id="MBN7795183.1"/>
    </source>
</evidence>
<gene>
    <name evidence="1" type="ORF">JYP50_01185</name>
</gene>
<dbReference type="InterPro" id="IPR027417">
    <property type="entry name" value="P-loop_NTPase"/>
</dbReference>
<keyword evidence="2" id="KW-1185">Reference proteome</keyword>
<organism evidence="1 2">
    <name type="scientific">Parahaliea mediterranea</name>
    <dbReference type="NCBI Taxonomy" id="651086"/>
    <lineage>
        <taxon>Bacteria</taxon>
        <taxon>Pseudomonadati</taxon>
        <taxon>Pseudomonadota</taxon>
        <taxon>Gammaproteobacteria</taxon>
        <taxon>Cellvibrionales</taxon>
        <taxon>Halieaceae</taxon>
        <taxon>Parahaliea</taxon>
    </lineage>
</organism>
<evidence type="ECO:0000313" key="2">
    <source>
        <dbReference type="Proteomes" id="UP000664303"/>
    </source>
</evidence>
<dbReference type="Proteomes" id="UP000664303">
    <property type="component" value="Unassembled WGS sequence"/>
</dbReference>
<accession>A0A939IKQ8</accession>
<proteinExistence type="predicted"/>
<dbReference type="RefSeq" id="WP_206558621.1">
    <property type="nucleotide sequence ID" value="NZ_JAFKCZ010000001.1"/>
</dbReference>
<name>A0A939IKQ8_9GAMM</name>